<evidence type="ECO:0000313" key="2">
    <source>
        <dbReference type="EMBL" id="KAF6429617.1"/>
    </source>
</evidence>
<proteinExistence type="predicted"/>
<dbReference type="Proteomes" id="UP000550707">
    <property type="component" value="Unassembled WGS sequence"/>
</dbReference>
<organism evidence="2 3">
    <name type="scientific">Molossus molossus</name>
    <name type="common">Pallas' mastiff bat</name>
    <name type="synonym">Vespertilio molossus</name>
    <dbReference type="NCBI Taxonomy" id="27622"/>
    <lineage>
        <taxon>Eukaryota</taxon>
        <taxon>Metazoa</taxon>
        <taxon>Chordata</taxon>
        <taxon>Craniata</taxon>
        <taxon>Vertebrata</taxon>
        <taxon>Euteleostomi</taxon>
        <taxon>Mammalia</taxon>
        <taxon>Eutheria</taxon>
        <taxon>Laurasiatheria</taxon>
        <taxon>Chiroptera</taxon>
        <taxon>Yangochiroptera</taxon>
        <taxon>Molossidae</taxon>
        <taxon>Molossus</taxon>
    </lineage>
</organism>
<feature type="region of interest" description="Disordered" evidence="1">
    <location>
        <begin position="140"/>
        <end position="177"/>
    </location>
</feature>
<dbReference type="EMBL" id="JACASF010000015">
    <property type="protein sequence ID" value="KAF6429617.1"/>
    <property type="molecule type" value="Genomic_DNA"/>
</dbReference>
<sequence>MHFGQSHQFMGRLYCVENGCAILISQYKYKYGFNWKSLGCITRQMKSIGRICFILFARRRSSPERPGFARGSFAENAPLVSVPVSSSAGTRGRRSTPRALCRARQWLVTCACWTGGQDQRAPAEASLGLKAVEESSTLLKTFPLGPSPAELGTNDGPPGEQPGDSGSPSHHTLRSDF</sequence>
<gene>
    <name evidence="2" type="ORF">HJG59_008982</name>
</gene>
<accession>A0A7J8E272</accession>
<name>A0A7J8E272_MOLMO</name>
<protein>
    <submittedName>
        <fullName evidence="2">Uncharacterized protein</fullName>
    </submittedName>
</protein>
<evidence type="ECO:0000256" key="1">
    <source>
        <dbReference type="SAM" id="MobiDB-lite"/>
    </source>
</evidence>
<reference evidence="2 3" key="1">
    <citation type="journal article" date="2020" name="Nature">
        <title>Six reference-quality genomes reveal evolution of bat adaptations.</title>
        <authorList>
            <person name="Jebb D."/>
            <person name="Huang Z."/>
            <person name="Pippel M."/>
            <person name="Hughes G.M."/>
            <person name="Lavrichenko K."/>
            <person name="Devanna P."/>
            <person name="Winkler S."/>
            <person name="Jermiin L.S."/>
            <person name="Skirmuntt E.C."/>
            <person name="Katzourakis A."/>
            <person name="Burkitt-Gray L."/>
            <person name="Ray D.A."/>
            <person name="Sullivan K.A.M."/>
            <person name="Roscito J.G."/>
            <person name="Kirilenko B.M."/>
            <person name="Davalos L.M."/>
            <person name="Corthals A.P."/>
            <person name="Power M.L."/>
            <person name="Jones G."/>
            <person name="Ransome R.D."/>
            <person name="Dechmann D.K.N."/>
            <person name="Locatelli A.G."/>
            <person name="Puechmaille S.J."/>
            <person name="Fedrigo O."/>
            <person name="Jarvis E.D."/>
            <person name="Hiller M."/>
            <person name="Vernes S.C."/>
            <person name="Myers E.W."/>
            <person name="Teeling E.C."/>
        </authorList>
    </citation>
    <scope>NUCLEOTIDE SEQUENCE [LARGE SCALE GENOMIC DNA]</scope>
    <source>
        <strain evidence="2">MMolMol1</strain>
        <tissue evidence="2">Muscle</tissue>
    </source>
</reference>
<dbReference type="AlphaFoldDB" id="A0A7J8E272"/>
<dbReference type="InParanoid" id="A0A7J8E272"/>
<keyword evidence="3" id="KW-1185">Reference proteome</keyword>
<evidence type="ECO:0000313" key="3">
    <source>
        <dbReference type="Proteomes" id="UP000550707"/>
    </source>
</evidence>
<comment type="caution">
    <text evidence="2">The sequence shown here is derived from an EMBL/GenBank/DDBJ whole genome shotgun (WGS) entry which is preliminary data.</text>
</comment>